<gene>
    <name evidence="2" type="ORF">EG327_008236</name>
</gene>
<feature type="domain" description="Complex 1 LYR protein" evidence="1">
    <location>
        <begin position="27"/>
        <end position="84"/>
    </location>
</feature>
<keyword evidence="3" id="KW-1185">Reference proteome</keyword>
<reference evidence="2 3" key="1">
    <citation type="submission" date="2019-07" db="EMBL/GenBank/DDBJ databases">
        <title>Venturia inaequalis Genome Resource.</title>
        <authorList>
            <person name="Lichtner F.J."/>
        </authorList>
    </citation>
    <scope>NUCLEOTIDE SEQUENCE [LARGE SCALE GENOMIC DNA]</scope>
    <source>
        <strain evidence="2 3">DMI_063113</strain>
    </source>
</reference>
<dbReference type="Pfam" id="PF05347">
    <property type="entry name" value="Complex1_LYR"/>
    <property type="match status" value="1"/>
</dbReference>
<organism evidence="2 3">
    <name type="scientific">Venturia inaequalis</name>
    <name type="common">Apple scab fungus</name>
    <dbReference type="NCBI Taxonomy" id="5025"/>
    <lineage>
        <taxon>Eukaryota</taxon>
        <taxon>Fungi</taxon>
        <taxon>Dikarya</taxon>
        <taxon>Ascomycota</taxon>
        <taxon>Pezizomycotina</taxon>
        <taxon>Dothideomycetes</taxon>
        <taxon>Pleosporomycetidae</taxon>
        <taxon>Venturiales</taxon>
        <taxon>Venturiaceae</taxon>
        <taxon>Venturia</taxon>
    </lineage>
</organism>
<dbReference type="Proteomes" id="UP000490939">
    <property type="component" value="Unassembled WGS sequence"/>
</dbReference>
<dbReference type="AlphaFoldDB" id="A0A8H3YW97"/>
<name>A0A8H3YW97_VENIN</name>
<dbReference type="CDD" id="cd20273">
    <property type="entry name" value="Complex1_LYR_unchar"/>
    <property type="match status" value="1"/>
</dbReference>
<sequence>MRSRKPLYITVKRKGFVPRQSCLHRQAAIALYRALLTQCRASPFSQEDKVSLQHIVRNRFHVNRDKISSRLLKLHFQAGYKALDHLDGAAANDAPSITTIKTYLSQTPWHLKTPRPAPPPPREVPQDHCPPPPEHKFLANFPRPHVEGIRKVPFFVHGHTTFLRYKKPQPYSLSRMIRQTIVQRQNRLNHQDMLQDYYQPLAQYEDAWDKIILQDLGVKDRDTETFSHAAHASFNAITLRLDEQDKRSVAVARVKWDILQQEKALAIKERDERRRIAWEKRQERYKLEGRVPVEGKKALAVNKRDETRQIGWAKRQEGGRLEGRTPIEKKVPAQKERTSRYVLDPSMAHPIAQSHGPENIARGHLSGCMQDGDETVSVKVFGLVVVGAVVGGGVVVRDVGVWDVIMFSLDVLLRLYSSWQGHSDGHQESADSDEDS</sequence>
<dbReference type="EMBL" id="WNWR01000509">
    <property type="protein sequence ID" value="KAE9976059.1"/>
    <property type="molecule type" value="Genomic_DNA"/>
</dbReference>
<protein>
    <recommendedName>
        <fullName evidence="1">Complex 1 LYR protein domain-containing protein</fullName>
    </recommendedName>
</protein>
<dbReference type="InterPro" id="IPR008011">
    <property type="entry name" value="Complex1_LYR_dom"/>
</dbReference>
<evidence type="ECO:0000313" key="3">
    <source>
        <dbReference type="Proteomes" id="UP000490939"/>
    </source>
</evidence>
<accession>A0A8H3YW97</accession>
<dbReference type="InterPro" id="IPR046896">
    <property type="entry name" value="Cup1-like_N"/>
</dbReference>
<proteinExistence type="predicted"/>
<evidence type="ECO:0000259" key="1">
    <source>
        <dbReference type="Pfam" id="PF05347"/>
    </source>
</evidence>
<comment type="caution">
    <text evidence="2">The sequence shown here is derived from an EMBL/GenBank/DDBJ whole genome shotgun (WGS) entry which is preliminary data.</text>
</comment>
<evidence type="ECO:0000313" key="2">
    <source>
        <dbReference type="EMBL" id="KAE9976059.1"/>
    </source>
</evidence>